<organism evidence="2">
    <name type="scientific">Firmicutes bacterium enrichment culture clone fosmid MGS-M1</name>
    <dbReference type="NCBI Taxonomy" id="1549348"/>
    <lineage>
        <taxon>Bacteria</taxon>
        <taxon>Bacillati</taxon>
        <taxon>Bacillota</taxon>
        <taxon>environmental samples</taxon>
    </lineage>
</organism>
<keyword evidence="1" id="KW-0812">Transmembrane</keyword>
<evidence type="ECO:0000256" key="1">
    <source>
        <dbReference type="SAM" id="Phobius"/>
    </source>
</evidence>
<protein>
    <submittedName>
        <fullName evidence="2">Uncharacterized protein</fullName>
    </submittedName>
</protein>
<reference evidence="2" key="1">
    <citation type="journal article" date="2015" name="Environ. Microbiol.">
        <title>Pressure adaptation is linked to thermal adaptation in salt-saturated marine habitats.</title>
        <authorList>
            <consortium name="The MAMBA Consortium"/>
            <person name="Alcaide M."/>
            <person name="Stogios P.J."/>
            <person name="Lafraya A."/>
            <person name="Tchigvintsev A."/>
            <person name="Flick R."/>
            <person name="Bargiela R."/>
            <person name="Chernikova T.N."/>
            <person name="Reva O.N."/>
            <person name="Hai T."/>
            <person name="Leggewie C.C."/>
            <person name="Katzke N."/>
            <person name="La Cono V."/>
            <person name="Matesanz R."/>
            <person name="Jebbar M."/>
            <person name="Jaeger K.E."/>
            <person name="Yakimov M.M."/>
            <person name="Yakunin A.F."/>
            <person name="Golyshin P.N."/>
            <person name="Golyshina O.V."/>
            <person name="Savchenko A."/>
            <person name="Ferrer M."/>
        </authorList>
    </citation>
    <scope>NUCLEOTIDE SEQUENCE</scope>
</reference>
<dbReference type="EMBL" id="KF831414">
    <property type="protein sequence ID" value="AJG37936.1"/>
    <property type="molecule type" value="Genomic_DNA"/>
</dbReference>
<evidence type="ECO:0000313" key="2">
    <source>
        <dbReference type="EMBL" id="AJG37936.1"/>
    </source>
</evidence>
<sequence length="329" mass="37567">MQVVITSIVVGIILILVLALVIYRIYYTYRANKVLKTGVPTKAITPSAVLISLAFLFLVFLNAMLFYQIDFINSRINTVEQQNSDLINTINSISENLSDQILDNTKNTYDDLFEYVGVDGDSVVFNVSFKIKSLDNNATITVLSEDLEGNMTEYSVDINELTYSTTLSLDFEDSYKVYIKIVSADSTFIELIDNLDPYDILSKRFEIYPMRVKYHDNQFKVTFHNQLEMFDNAEGLRVDYIELYYYNSITGESETIRLDDFFTDIGSSYLGESVYIEGIFTADSSQPKDSNITCYVTIFDSDGNVYSFSVEPDYTSEIRESVLVDEDNN</sequence>
<dbReference type="AlphaFoldDB" id="A0A0B5KNE9"/>
<proteinExistence type="predicted"/>
<feature type="transmembrane region" description="Helical" evidence="1">
    <location>
        <begin position="48"/>
        <end position="67"/>
    </location>
</feature>
<accession>A0A0B5KNE9</accession>
<keyword evidence="1" id="KW-1133">Transmembrane helix</keyword>
<keyword evidence="1" id="KW-0472">Membrane</keyword>
<feature type="transmembrane region" description="Helical" evidence="1">
    <location>
        <begin position="6"/>
        <end position="27"/>
    </location>
</feature>
<name>A0A0B5KNE9_9FIRM</name>